<evidence type="ECO:0000313" key="1">
    <source>
        <dbReference type="EMBL" id="CAI9920007.1"/>
    </source>
</evidence>
<accession>A0AA86TMB4</accession>
<dbReference type="Proteomes" id="UP001642409">
    <property type="component" value="Unassembled WGS sequence"/>
</dbReference>
<sequence>MSSHKQVAIEFIQAELKPHGHEIVDKTKDCQQFILVNHKHEVMLIQLDPIFKLPFSKSIFNTTQEAKKYLLSNFSKITSKLTGQIFLGVATQNGVSKYFIANDADLQAKQDETCYYFVRQVDSVSFVQIAHTPYTTQLQVTNKLLQQCFIVTNPSNFIYNEFFVNSSLLKPFRDLRIPLLGEIVIGSVQLQGVFMKKPIINGIFVDYFLPFSKEDQILLYSNTFLQLDFQALQKQKVVEKQDLKPTSFNEIYNMFYMKSQPSLNPTENLPALPPFAFNSNMDKEAVQFFNHLSEKHGSFLTVQIICQIPEIKEKLLQIVQFVGFTVVENRAKLVVNVTEKSPLDKIDFKKDYTEMNELPIMLWNLQPAVQKPTYTRYAYQLPYTSTITKLMIFGKNVSVGHLRVYTGYTLSSLQLSYDKQIFLSRHSEFDFIQIPLPSLSVNFVLIDSSHLRGSPYVLGFRTDCVKQLSTSHSKTAPVKLLVQTSNLVPLHIAILDRFFSSEVNHELKLRTNSFVCGLRILQDVSEETYNVLVSEEMKAIKESFTIENVILDQQSIAVNLLEQELIVPSQQVLNGLNLLESKFAKQQYVQIMDTTDYKTIALVNEINNDFNYTAEEDTIMQLSISAPQSTLKTIQFDGQIIINDKTYTNDFEILLATEKVTIHIKQGTKINRFAIQAFGKAIYIPNSKQLQSLSIKNPEHGQLMDTLINERKNNYTKIGFTVYQHQEYLDVKLKHESKVVGFYFSQPGLKKIIFKVKSELDEFKVKNIFKDAGAQINSTLLDEKMYQIDVIKEGAYFINPYTVAIRIRIIGDSSDLVVYGEE</sequence>
<reference evidence="1" key="1">
    <citation type="submission" date="2023-06" db="EMBL/GenBank/DDBJ databases">
        <authorList>
            <person name="Kurt Z."/>
        </authorList>
    </citation>
    <scope>NUCLEOTIDE SEQUENCE</scope>
</reference>
<reference evidence="2 3" key="2">
    <citation type="submission" date="2024-07" db="EMBL/GenBank/DDBJ databases">
        <authorList>
            <person name="Akdeniz Z."/>
        </authorList>
    </citation>
    <scope>NUCLEOTIDE SEQUENCE [LARGE SCALE GENOMIC DNA]</scope>
</reference>
<gene>
    <name evidence="2" type="ORF">HINF_LOCUS21223</name>
    <name evidence="1" type="ORF">HINF_LOCUS7652</name>
</gene>
<comment type="caution">
    <text evidence="1">The sequence shown here is derived from an EMBL/GenBank/DDBJ whole genome shotgun (WGS) entry which is preliminary data.</text>
</comment>
<evidence type="ECO:0000313" key="2">
    <source>
        <dbReference type="EMBL" id="CAL6008662.1"/>
    </source>
</evidence>
<proteinExistence type="predicted"/>
<name>A0AA86TMB4_9EUKA</name>
<dbReference type="EMBL" id="CATOUU010000195">
    <property type="protein sequence ID" value="CAI9920007.1"/>
    <property type="molecule type" value="Genomic_DNA"/>
</dbReference>
<dbReference type="EMBL" id="CAXDID020000058">
    <property type="protein sequence ID" value="CAL6008662.1"/>
    <property type="molecule type" value="Genomic_DNA"/>
</dbReference>
<dbReference type="AlphaFoldDB" id="A0AA86TMB4"/>
<keyword evidence="3" id="KW-1185">Reference proteome</keyword>
<organism evidence="1">
    <name type="scientific">Hexamita inflata</name>
    <dbReference type="NCBI Taxonomy" id="28002"/>
    <lineage>
        <taxon>Eukaryota</taxon>
        <taxon>Metamonada</taxon>
        <taxon>Diplomonadida</taxon>
        <taxon>Hexamitidae</taxon>
        <taxon>Hexamitinae</taxon>
        <taxon>Hexamita</taxon>
    </lineage>
</organism>
<evidence type="ECO:0000313" key="3">
    <source>
        <dbReference type="Proteomes" id="UP001642409"/>
    </source>
</evidence>
<protein>
    <submittedName>
        <fullName evidence="2">Hypothetical_protein</fullName>
    </submittedName>
</protein>